<evidence type="ECO:0000256" key="1">
    <source>
        <dbReference type="SAM" id="Phobius"/>
    </source>
</evidence>
<name>A0AB72X991_9RALS</name>
<keyword evidence="3" id="KW-1185">Reference proteome</keyword>
<dbReference type="Proteomes" id="UP001189225">
    <property type="component" value="Unassembled WGS sequence"/>
</dbReference>
<feature type="transmembrane region" description="Helical" evidence="1">
    <location>
        <begin position="72"/>
        <end position="91"/>
    </location>
</feature>
<reference evidence="2 3" key="1">
    <citation type="submission" date="2023-07" db="EMBL/GenBank/DDBJ databases">
        <authorList>
            <person name="Peeters C."/>
        </authorList>
    </citation>
    <scope>NUCLEOTIDE SEQUENCE [LARGE SCALE GENOMIC DNA]</scope>
    <source>
        <strain evidence="2 3">R-16034</strain>
    </source>
</reference>
<keyword evidence="1" id="KW-0812">Transmembrane</keyword>
<dbReference type="AlphaFoldDB" id="A0AB72X991"/>
<dbReference type="RefSeq" id="WP_316900914.1">
    <property type="nucleotide sequence ID" value="NZ_CATWHI010000004.1"/>
</dbReference>
<dbReference type="EMBL" id="CATWHI010000004">
    <property type="protein sequence ID" value="CAJ0742119.1"/>
    <property type="molecule type" value="Genomic_DNA"/>
</dbReference>
<comment type="caution">
    <text evidence="2">The sequence shown here is derived from an EMBL/GenBank/DDBJ whole genome shotgun (WGS) entry which is preliminary data.</text>
</comment>
<evidence type="ECO:0000313" key="2">
    <source>
        <dbReference type="EMBL" id="CAJ0742119.1"/>
    </source>
</evidence>
<keyword evidence="1" id="KW-1133">Transmembrane helix</keyword>
<feature type="transmembrane region" description="Helical" evidence="1">
    <location>
        <begin position="112"/>
        <end position="141"/>
    </location>
</feature>
<feature type="transmembrane region" description="Helical" evidence="1">
    <location>
        <begin position="34"/>
        <end position="52"/>
    </location>
</feature>
<gene>
    <name evidence="2" type="ORF">R16034_02979</name>
</gene>
<protein>
    <submittedName>
        <fullName evidence="2">Uncharacterized protein</fullName>
    </submittedName>
</protein>
<evidence type="ECO:0000313" key="3">
    <source>
        <dbReference type="Proteomes" id="UP001189225"/>
    </source>
</evidence>
<organism evidence="2 3">
    <name type="scientific">Ralstonia edaphi</name>
    <dbReference type="NCBI Taxonomy" id="3058599"/>
    <lineage>
        <taxon>Bacteria</taxon>
        <taxon>Pseudomonadati</taxon>
        <taxon>Pseudomonadota</taxon>
        <taxon>Betaproteobacteria</taxon>
        <taxon>Burkholderiales</taxon>
        <taxon>Burkholderiaceae</taxon>
        <taxon>Ralstonia</taxon>
    </lineage>
</organism>
<feature type="transmembrane region" description="Helical" evidence="1">
    <location>
        <begin position="161"/>
        <end position="187"/>
    </location>
</feature>
<accession>A0AB72X991</accession>
<proteinExistence type="predicted"/>
<keyword evidence="1" id="KW-0472">Membrane</keyword>
<sequence length="214" mass="23554">MAESGFSFSRGDLVKERSLLDVYKIARLSPANGSNVFVATVAFFISATYSIISFSHPVDVLSLLRQITGDAIAFAASILGFLIAGFTIFVTSRPSIFYIMAKNEYESTGVSYLKYNLSVFLLVFIHYLLFSISCLAIRVFFSTNGPASVILSSIPVSPDALTIIKSSGICITFPIFTAWLFYILMLLKSFIFNIYHIVLTGIALTIDDDGNEIK</sequence>